<dbReference type="PANTHER" id="PTHR41814:SF1">
    <property type="entry name" value="CELLULASE"/>
    <property type="match status" value="1"/>
</dbReference>
<evidence type="ECO:0008006" key="4">
    <source>
        <dbReference type="Google" id="ProtNLM"/>
    </source>
</evidence>
<dbReference type="GO" id="GO:0005975">
    <property type="term" value="P:carbohydrate metabolic process"/>
    <property type="evidence" value="ECO:0007669"/>
    <property type="project" value="InterPro"/>
</dbReference>
<dbReference type="PANTHER" id="PTHR41814">
    <property type="entry name" value="EXPRESSED PROTEIN"/>
    <property type="match status" value="1"/>
</dbReference>
<keyword evidence="3" id="KW-1185">Reference proteome</keyword>
<gene>
    <name evidence="2" type="ORF">FIBSPDRAFT_960844</name>
</gene>
<dbReference type="AlphaFoldDB" id="A0A166BWJ9"/>
<organism evidence="2 3">
    <name type="scientific">Athelia psychrophila</name>
    <dbReference type="NCBI Taxonomy" id="1759441"/>
    <lineage>
        <taxon>Eukaryota</taxon>
        <taxon>Fungi</taxon>
        <taxon>Dikarya</taxon>
        <taxon>Basidiomycota</taxon>
        <taxon>Agaricomycotina</taxon>
        <taxon>Agaricomycetes</taxon>
        <taxon>Agaricomycetidae</taxon>
        <taxon>Atheliales</taxon>
        <taxon>Atheliaceae</taxon>
        <taxon>Athelia</taxon>
    </lineage>
</organism>
<dbReference type="Pfam" id="PF07470">
    <property type="entry name" value="Glyco_hydro_88"/>
    <property type="match status" value="1"/>
</dbReference>
<evidence type="ECO:0000313" key="2">
    <source>
        <dbReference type="EMBL" id="KZP13048.1"/>
    </source>
</evidence>
<dbReference type="InterPro" id="IPR012341">
    <property type="entry name" value="6hp_glycosidase-like_sf"/>
</dbReference>
<evidence type="ECO:0000256" key="1">
    <source>
        <dbReference type="ARBA" id="ARBA00022801"/>
    </source>
</evidence>
<reference evidence="2 3" key="1">
    <citation type="journal article" date="2016" name="Mol. Biol. Evol.">
        <title>Comparative Genomics of Early-Diverging Mushroom-Forming Fungi Provides Insights into the Origins of Lignocellulose Decay Capabilities.</title>
        <authorList>
            <person name="Nagy L.G."/>
            <person name="Riley R."/>
            <person name="Tritt A."/>
            <person name="Adam C."/>
            <person name="Daum C."/>
            <person name="Floudas D."/>
            <person name="Sun H."/>
            <person name="Yadav J.S."/>
            <person name="Pangilinan J."/>
            <person name="Larsson K.H."/>
            <person name="Matsuura K."/>
            <person name="Barry K."/>
            <person name="Labutti K."/>
            <person name="Kuo R."/>
            <person name="Ohm R.A."/>
            <person name="Bhattacharya S.S."/>
            <person name="Shirouzu T."/>
            <person name="Yoshinaga Y."/>
            <person name="Martin F.M."/>
            <person name="Grigoriev I.V."/>
            <person name="Hibbett D.S."/>
        </authorList>
    </citation>
    <scope>NUCLEOTIDE SEQUENCE [LARGE SCALE GENOMIC DNA]</scope>
    <source>
        <strain evidence="2 3">CBS 109695</strain>
    </source>
</reference>
<sequence length="403" mass="42767">MLQVSTQSWELGTAAQALTELEWPALSVFRPTAFPPPTQLNASLNAWDVLQIAFETVQMKPAASMQLVANDDAVGDPASIGCAVLLANWTKSNLADGTYSYAAGQQLGYLMNEAPRTDLGAISSREDQVQLWADFVYMAPPFIAYFAIVQGGSVALGLLQAAYDQCRLYRDQLFDADVSLWRHIALGNWQDNAHWATGNGWAAAGMLRVVQTIDNSIYAPELVQQSANLTSWINEILDGVWIYQQSGGNLLNALDDPTSFADAASTALLAAVTYRMAALTNDTTHVAAANSALRYVAQDLDANGWLQNAVDPVTFTTPMDYADGGNSPEGQAFVLLMHAAWADFVAATTGPTATATTYYAGPSAVGPIDAGATGTSDAFSSQNQMSSVALIAAVAFGLVALSL</sequence>
<evidence type="ECO:0000313" key="3">
    <source>
        <dbReference type="Proteomes" id="UP000076532"/>
    </source>
</evidence>
<dbReference type="InterPro" id="IPR008928">
    <property type="entry name" value="6-hairpin_glycosidase_sf"/>
</dbReference>
<proteinExistence type="predicted"/>
<dbReference type="STRING" id="436010.A0A166BWJ9"/>
<dbReference type="Proteomes" id="UP000076532">
    <property type="component" value="Unassembled WGS sequence"/>
</dbReference>
<dbReference type="GO" id="GO:0016787">
    <property type="term" value="F:hydrolase activity"/>
    <property type="evidence" value="ECO:0007669"/>
    <property type="project" value="UniProtKB-KW"/>
</dbReference>
<dbReference type="OrthoDB" id="4138492at2759"/>
<name>A0A166BWJ9_9AGAM</name>
<dbReference type="SUPFAM" id="SSF48208">
    <property type="entry name" value="Six-hairpin glycosidases"/>
    <property type="match status" value="1"/>
</dbReference>
<keyword evidence="1" id="KW-0378">Hydrolase</keyword>
<dbReference type="Gene3D" id="1.50.10.10">
    <property type="match status" value="1"/>
</dbReference>
<accession>A0A166BWJ9</accession>
<protein>
    <recommendedName>
        <fullName evidence="4">Six-hairpin glycosidase</fullName>
    </recommendedName>
</protein>
<dbReference type="EMBL" id="KV417638">
    <property type="protein sequence ID" value="KZP13048.1"/>
    <property type="molecule type" value="Genomic_DNA"/>
</dbReference>
<dbReference type="InterPro" id="IPR010905">
    <property type="entry name" value="Glyco_hydro_88"/>
</dbReference>